<protein>
    <submittedName>
        <fullName evidence="1">Uncharacterized protein</fullName>
    </submittedName>
</protein>
<name>A0A2K3P7N6_TRIPR</name>
<reference evidence="1 2" key="2">
    <citation type="journal article" date="2017" name="Front. Plant Sci.">
        <title>Gene Classification and Mining of Molecular Markers Useful in Red Clover (Trifolium pratense) Breeding.</title>
        <authorList>
            <person name="Istvanek J."/>
            <person name="Dluhosova J."/>
            <person name="Dluhos P."/>
            <person name="Patkova L."/>
            <person name="Nedelnik J."/>
            <person name="Repkova J."/>
        </authorList>
    </citation>
    <scope>NUCLEOTIDE SEQUENCE [LARGE SCALE GENOMIC DNA]</scope>
    <source>
        <strain evidence="2">cv. Tatra</strain>
        <tissue evidence="1">Young leaves</tissue>
    </source>
</reference>
<organism evidence="1 2">
    <name type="scientific">Trifolium pratense</name>
    <name type="common">Red clover</name>
    <dbReference type="NCBI Taxonomy" id="57577"/>
    <lineage>
        <taxon>Eukaryota</taxon>
        <taxon>Viridiplantae</taxon>
        <taxon>Streptophyta</taxon>
        <taxon>Embryophyta</taxon>
        <taxon>Tracheophyta</taxon>
        <taxon>Spermatophyta</taxon>
        <taxon>Magnoliopsida</taxon>
        <taxon>eudicotyledons</taxon>
        <taxon>Gunneridae</taxon>
        <taxon>Pentapetalae</taxon>
        <taxon>rosids</taxon>
        <taxon>fabids</taxon>
        <taxon>Fabales</taxon>
        <taxon>Fabaceae</taxon>
        <taxon>Papilionoideae</taxon>
        <taxon>50 kb inversion clade</taxon>
        <taxon>NPAAA clade</taxon>
        <taxon>Hologalegina</taxon>
        <taxon>IRL clade</taxon>
        <taxon>Trifolieae</taxon>
        <taxon>Trifolium</taxon>
    </lineage>
</organism>
<gene>
    <name evidence="1" type="ORF">L195_g007893</name>
</gene>
<evidence type="ECO:0000313" key="1">
    <source>
        <dbReference type="EMBL" id="PNY11289.1"/>
    </source>
</evidence>
<evidence type="ECO:0000313" key="2">
    <source>
        <dbReference type="Proteomes" id="UP000236291"/>
    </source>
</evidence>
<comment type="caution">
    <text evidence="1">The sequence shown here is derived from an EMBL/GenBank/DDBJ whole genome shotgun (WGS) entry which is preliminary data.</text>
</comment>
<proteinExistence type="predicted"/>
<dbReference type="AlphaFoldDB" id="A0A2K3P7N6"/>
<dbReference type="Proteomes" id="UP000236291">
    <property type="component" value="Unassembled WGS sequence"/>
</dbReference>
<dbReference type="EMBL" id="ASHM01004437">
    <property type="protein sequence ID" value="PNY11289.1"/>
    <property type="molecule type" value="Genomic_DNA"/>
</dbReference>
<reference evidence="1 2" key="1">
    <citation type="journal article" date="2014" name="Am. J. Bot.">
        <title>Genome assembly and annotation for red clover (Trifolium pratense; Fabaceae).</title>
        <authorList>
            <person name="Istvanek J."/>
            <person name="Jaros M."/>
            <person name="Krenek A."/>
            <person name="Repkova J."/>
        </authorList>
    </citation>
    <scope>NUCLEOTIDE SEQUENCE [LARGE SCALE GENOMIC DNA]</scope>
    <source>
        <strain evidence="2">cv. Tatra</strain>
        <tissue evidence="1">Young leaves</tissue>
    </source>
</reference>
<accession>A0A2K3P7N6</accession>
<sequence>MVGKGGCLMRNVSEMARQTYCFLEEFDSPPPENSPAMVLTETLALGGSSLPSGGSRCSRLGTFGTTIRPCAASSINFLK</sequence>